<evidence type="ECO:0000256" key="2">
    <source>
        <dbReference type="ARBA" id="ARBA00023239"/>
    </source>
</evidence>
<accession>A0A0L6JMJ6</accession>
<dbReference type="Gene3D" id="3.30.70.1380">
    <property type="entry name" value="Transcriptional regulatory protein pf0864 domain like"/>
    <property type="match status" value="1"/>
</dbReference>
<gene>
    <name evidence="3" type="primary">larC</name>
    <name evidence="5" type="ORF">Bccel_2250</name>
</gene>
<keyword evidence="6" id="KW-1185">Reference proteome</keyword>
<evidence type="ECO:0000256" key="4">
    <source>
        <dbReference type="SAM" id="MobiDB-lite"/>
    </source>
</evidence>
<evidence type="ECO:0000256" key="1">
    <source>
        <dbReference type="ARBA" id="ARBA00022596"/>
    </source>
</evidence>
<dbReference type="EC" id="4.99.1.12" evidence="3"/>
<evidence type="ECO:0000256" key="3">
    <source>
        <dbReference type="HAMAP-Rule" id="MF_01074"/>
    </source>
</evidence>
<sequence>MKVLYFDCFSGISGDMTVGALLDLGIDKGLFMEELRKLNLGGYEVLIEKTTRQGIAGTDFNVVVNEEYDNIVKRMEQNGHLKMETSMSHDHQHSHAHSHEHSHAHNHEHNHSNQHNHDHNHECDHNHQHEDEHHHARNLLDIEALIDASTLKQSVKKLSKRVFREIARAEAKVHNKDINEVHFHEVGAVDSIVDIVGTSICLDLLGVRDVYCSPLHDGQGFIECAHGVIPVPVPAVMEILANSQIPLVIEDVKTELITPTGAGIVKTLCRNFGSMPVMIIDKVGYGFGKRDTGRLNALRVVIGTILSHDSLMEDMVLLETNIDDTTSEILGFTMEKLFENGAADVFYTSIYMKKNRPAYMLSVLCRKQDEEKMADIILRETSTIGVRRSVVKRHVMEREVIKVNTGIGDVRVKISTRGDIKKVTPEYEDCRNIANKTGMPLISVYEHVNRYMDVETQGTKNRYKGN</sequence>
<keyword evidence="1 3" id="KW-0533">Nickel</keyword>
<protein>
    <recommendedName>
        <fullName evidence="3">Pyridinium-3,5-bisthiocarboxylic acid mononucleotide nickel insertion protein</fullName>
        <shortName evidence="3">P2TMN nickel insertion protein</shortName>
        <ecNumber evidence="3">4.99.1.12</ecNumber>
    </recommendedName>
    <alternativeName>
        <fullName evidence="3">Nickel-pincer cofactor biosynthesis protein LarC</fullName>
    </alternativeName>
</protein>
<dbReference type="OrthoDB" id="9765625at2"/>
<name>A0A0L6JMJ6_9FIRM</name>
<dbReference type="Proteomes" id="UP000036923">
    <property type="component" value="Unassembled WGS sequence"/>
</dbReference>
<organism evidence="5 6">
    <name type="scientific">Pseudobacteroides cellulosolvens ATCC 35603 = DSM 2933</name>
    <dbReference type="NCBI Taxonomy" id="398512"/>
    <lineage>
        <taxon>Bacteria</taxon>
        <taxon>Bacillati</taxon>
        <taxon>Bacillota</taxon>
        <taxon>Clostridia</taxon>
        <taxon>Eubacteriales</taxon>
        <taxon>Oscillospiraceae</taxon>
        <taxon>Pseudobacteroides</taxon>
    </lineage>
</organism>
<comment type="similarity">
    <text evidence="3">Belongs to the LarC family.</text>
</comment>
<dbReference type="STRING" id="398512.Bccel_2250"/>
<keyword evidence="2 3" id="KW-0456">Lyase</keyword>
<proteinExistence type="inferred from homology"/>
<dbReference type="NCBIfam" id="TIGR00299">
    <property type="entry name" value="nickel pincer cofactor biosynthesis protein LarC"/>
    <property type="match status" value="1"/>
</dbReference>
<dbReference type="GO" id="GO:0016151">
    <property type="term" value="F:nickel cation binding"/>
    <property type="evidence" value="ECO:0007669"/>
    <property type="project" value="UniProtKB-UniRule"/>
</dbReference>
<dbReference type="PANTHER" id="PTHR36566:SF1">
    <property type="entry name" value="PYRIDINIUM-3,5-BISTHIOCARBOXYLIC ACID MONONUCLEOTIDE NICKEL INSERTION PROTEIN"/>
    <property type="match status" value="1"/>
</dbReference>
<evidence type="ECO:0000313" key="6">
    <source>
        <dbReference type="Proteomes" id="UP000036923"/>
    </source>
</evidence>
<comment type="catalytic activity">
    <reaction evidence="3">
        <text>Ni(II)-pyridinium-3,5-bisthiocarboxylate mononucleotide = pyridinium-3,5-bisthiocarboxylate mononucleotide + Ni(2+)</text>
        <dbReference type="Rhea" id="RHEA:54784"/>
        <dbReference type="ChEBI" id="CHEBI:49786"/>
        <dbReference type="ChEBI" id="CHEBI:137372"/>
        <dbReference type="ChEBI" id="CHEBI:137373"/>
        <dbReference type="EC" id="4.99.1.12"/>
    </reaction>
</comment>
<reference evidence="6" key="1">
    <citation type="submission" date="2015-07" db="EMBL/GenBank/DDBJ databases">
        <title>Near-Complete Genome Sequence of the Cellulolytic Bacterium Bacteroides (Pseudobacteroides) cellulosolvens ATCC 35603.</title>
        <authorList>
            <person name="Dassa B."/>
            <person name="Utturkar S.M."/>
            <person name="Klingeman D.M."/>
            <person name="Hurt R.A."/>
            <person name="Keller M."/>
            <person name="Xu J."/>
            <person name="Reddy Y.H.K."/>
            <person name="Borovok I."/>
            <person name="Grinberg I.R."/>
            <person name="Lamed R."/>
            <person name="Zhivin O."/>
            <person name="Bayer E.A."/>
            <person name="Brown S.D."/>
        </authorList>
    </citation>
    <scope>NUCLEOTIDE SEQUENCE [LARGE SCALE GENOMIC DNA]</scope>
    <source>
        <strain evidence="6">DSM 2933</strain>
    </source>
</reference>
<dbReference type="Pfam" id="PF01969">
    <property type="entry name" value="Ni_insertion"/>
    <property type="match status" value="1"/>
</dbReference>
<feature type="region of interest" description="Disordered" evidence="4">
    <location>
        <begin position="86"/>
        <end position="134"/>
    </location>
</feature>
<dbReference type="PATRIC" id="fig|398512.5.peg.2346"/>
<dbReference type="HAMAP" id="MF_01074">
    <property type="entry name" value="LarC"/>
    <property type="match status" value="1"/>
</dbReference>
<dbReference type="Gene3D" id="3.10.20.300">
    <property type="entry name" value="mk0293 like domain"/>
    <property type="match status" value="1"/>
</dbReference>
<dbReference type="GO" id="GO:0051604">
    <property type="term" value="P:protein maturation"/>
    <property type="evidence" value="ECO:0007669"/>
    <property type="project" value="UniProtKB-UniRule"/>
</dbReference>
<comment type="function">
    <text evidence="3">Involved in the biosynthesis of a nickel-pincer cofactor ((SCS)Ni(II) pincer complex). Binds Ni(2+), and functions in nickel delivery to pyridinium-3,5-bisthiocarboxylic acid mononucleotide (P2TMN), to form the mature cofactor. Is thus probably required for the activation of nickel-pincer cofactor-dependent enzymes.</text>
</comment>
<comment type="caution">
    <text evidence="5">The sequence shown here is derived from an EMBL/GenBank/DDBJ whole genome shotgun (WGS) entry which is preliminary data.</text>
</comment>
<dbReference type="InterPro" id="IPR002822">
    <property type="entry name" value="Ni_insertion"/>
</dbReference>
<dbReference type="EMBL" id="LGTC01000001">
    <property type="protein sequence ID" value="KNY26985.1"/>
    <property type="molecule type" value="Genomic_DNA"/>
</dbReference>
<dbReference type="PANTHER" id="PTHR36566">
    <property type="entry name" value="NICKEL INSERTION PROTEIN-RELATED"/>
    <property type="match status" value="1"/>
</dbReference>
<dbReference type="AlphaFoldDB" id="A0A0L6JMJ6"/>
<dbReference type="eggNOG" id="COG1641">
    <property type="taxonomic scope" value="Bacteria"/>
</dbReference>
<dbReference type="RefSeq" id="WP_036947352.1">
    <property type="nucleotide sequence ID" value="NZ_KN050765.1"/>
</dbReference>
<dbReference type="GO" id="GO:0016829">
    <property type="term" value="F:lyase activity"/>
    <property type="evidence" value="ECO:0007669"/>
    <property type="project" value="UniProtKB-UniRule"/>
</dbReference>
<evidence type="ECO:0000313" key="5">
    <source>
        <dbReference type="EMBL" id="KNY26985.1"/>
    </source>
</evidence>